<feature type="chain" id="PRO_5013937393" description="Secreted protein" evidence="1">
    <location>
        <begin position="21"/>
        <end position="95"/>
    </location>
</feature>
<gene>
    <name evidence="2" type="ORF">ZT1E4_G9817</name>
</gene>
<accession>A0A2H1GZW7</accession>
<dbReference type="EMBL" id="LT854262">
    <property type="protein sequence ID" value="SMR59082.1"/>
    <property type="molecule type" value="Genomic_DNA"/>
</dbReference>
<evidence type="ECO:0000256" key="1">
    <source>
        <dbReference type="SAM" id="SignalP"/>
    </source>
</evidence>
<evidence type="ECO:0008006" key="4">
    <source>
        <dbReference type="Google" id="ProtNLM"/>
    </source>
</evidence>
<evidence type="ECO:0000313" key="2">
    <source>
        <dbReference type="EMBL" id="SMR59082.1"/>
    </source>
</evidence>
<proteinExistence type="predicted"/>
<organism evidence="2 3">
    <name type="scientific">Zymoseptoria tritici ST99CH_1E4</name>
    <dbReference type="NCBI Taxonomy" id="1276532"/>
    <lineage>
        <taxon>Eukaryota</taxon>
        <taxon>Fungi</taxon>
        <taxon>Dikarya</taxon>
        <taxon>Ascomycota</taxon>
        <taxon>Pezizomycotina</taxon>
        <taxon>Dothideomycetes</taxon>
        <taxon>Dothideomycetidae</taxon>
        <taxon>Mycosphaerellales</taxon>
        <taxon>Mycosphaerellaceae</taxon>
        <taxon>Zymoseptoria</taxon>
    </lineage>
</organism>
<protein>
    <recommendedName>
        <fullName evidence="4">Secreted protein</fullName>
    </recommendedName>
</protein>
<dbReference type="AlphaFoldDB" id="A0A2H1GZW7"/>
<feature type="signal peptide" evidence="1">
    <location>
        <begin position="1"/>
        <end position="20"/>
    </location>
</feature>
<keyword evidence="1" id="KW-0732">Signal</keyword>
<sequence>MKLPVATVAVLATLLRQAHSVAWCCTDTDDGVYDPLFDCKHHKKKYCVLTQNAGTEVTGHICPITEFAFEKEWHYEWLWDQGPCGPGGQGRFACL</sequence>
<reference evidence="3" key="1">
    <citation type="submission" date="2017-05" db="EMBL/GenBank/DDBJ databases">
        <authorList>
            <person name="Song R."/>
            <person name="Chenine A.L."/>
            <person name="Ruprecht R.M."/>
        </authorList>
    </citation>
    <scope>NUCLEOTIDE SEQUENCE [LARGE SCALE GENOMIC DNA]</scope>
</reference>
<dbReference type="Proteomes" id="UP000245764">
    <property type="component" value="Chromosome 10"/>
</dbReference>
<evidence type="ECO:0000313" key="3">
    <source>
        <dbReference type="Proteomes" id="UP000245764"/>
    </source>
</evidence>
<name>A0A2H1GZW7_ZYMTR</name>